<dbReference type="Pfam" id="PF00867">
    <property type="entry name" value="XPG_I"/>
    <property type="match status" value="1"/>
</dbReference>
<dbReference type="EMBL" id="JBAHYK010000306">
    <property type="protein sequence ID" value="KAL0575416.1"/>
    <property type="molecule type" value="Genomic_DNA"/>
</dbReference>
<sequence>MPDLYRDTSELITQFGYYPVVTEREADCHLASLSQSGIINGVISEDSDLLGLGVNKVLRKSRSAKELIYDVYSLDEIRKQTGLGQEGIILVALLTGDDTQDGLESCGIETAVQTGSVEASKRSD</sequence>
<evidence type="ECO:0000259" key="1">
    <source>
        <dbReference type="SMART" id="SM00484"/>
    </source>
</evidence>
<protein>
    <submittedName>
        <fullName evidence="2">Nucleotide-excision repair, DNA incision, 3'-to lesion</fullName>
    </submittedName>
</protein>
<evidence type="ECO:0000313" key="2">
    <source>
        <dbReference type="EMBL" id="KAL0575416.1"/>
    </source>
</evidence>
<dbReference type="PRINTS" id="PR00853">
    <property type="entry name" value="XPGRADSUPER"/>
</dbReference>
<dbReference type="PANTHER" id="PTHR11081">
    <property type="entry name" value="FLAP ENDONUCLEASE FAMILY MEMBER"/>
    <property type="match status" value="1"/>
</dbReference>
<dbReference type="Gene3D" id="3.40.50.1010">
    <property type="entry name" value="5'-nuclease"/>
    <property type="match status" value="1"/>
</dbReference>
<dbReference type="SMART" id="SM00484">
    <property type="entry name" value="XPGI"/>
    <property type="match status" value="1"/>
</dbReference>
<dbReference type="Proteomes" id="UP001465976">
    <property type="component" value="Unassembled WGS sequence"/>
</dbReference>
<evidence type="ECO:0000313" key="3">
    <source>
        <dbReference type="Proteomes" id="UP001465976"/>
    </source>
</evidence>
<dbReference type="InterPro" id="IPR006086">
    <property type="entry name" value="XPG-I_dom"/>
</dbReference>
<proteinExistence type="predicted"/>
<name>A0ABR3FJR7_9AGAR</name>
<dbReference type="InterPro" id="IPR006084">
    <property type="entry name" value="XPG/Rad2"/>
</dbReference>
<dbReference type="InterPro" id="IPR029060">
    <property type="entry name" value="PIN-like_dom_sf"/>
</dbReference>
<dbReference type="SUPFAM" id="SSF88723">
    <property type="entry name" value="PIN domain-like"/>
    <property type="match status" value="1"/>
</dbReference>
<organism evidence="2 3">
    <name type="scientific">Marasmius crinis-equi</name>
    <dbReference type="NCBI Taxonomy" id="585013"/>
    <lineage>
        <taxon>Eukaryota</taxon>
        <taxon>Fungi</taxon>
        <taxon>Dikarya</taxon>
        <taxon>Basidiomycota</taxon>
        <taxon>Agaricomycotina</taxon>
        <taxon>Agaricomycetes</taxon>
        <taxon>Agaricomycetidae</taxon>
        <taxon>Agaricales</taxon>
        <taxon>Marasmiineae</taxon>
        <taxon>Marasmiaceae</taxon>
        <taxon>Marasmius</taxon>
    </lineage>
</organism>
<dbReference type="PANTHER" id="PTHR11081:SF75">
    <property type="entry name" value="ENDONUCLEASE, PUTATIVE (AFU_ORTHOLOGUE AFUA_3G13260)-RELATED"/>
    <property type="match status" value="1"/>
</dbReference>
<reference evidence="2 3" key="1">
    <citation type="submission" date="2024-02" db="EMBL/GenBank/DDBJ databases">
        <title>A draft genome for the cacao thread blight pathogen Marasmius crinis-equi.</title>
        <authorList>
            <person name="Cohen S.P."/>
            <person name="Baruah I.K."/>
            <person name="Amoako-Attah I."/>
            <person name="Bukari Y."/>
            <person name="Meinhardt L.W."/>
            <person name="Bailey B.A."/>
        </authorList>
    </citation>
    <scope>NUCLEOTIDE SEQUENCE [LARGE SCALE GENOMIC DNA]</scope>
    <source>
        <strain evidence="2 3">GH-76</strain>
    </source>
</reference>
<gene>
    <name evidence="2" type="primary">gen-1</name>
    <name evidence="2" type="ORF">V5O48_006556</name>
</gene>
<accession>A0ABR3FJR7</accession>
<comment type="caution">
    <text evidence="2">The sequence shown here is derived from an EMBL/GenBank/DDBJ whole genome shotgun (WGS) entry which is preliminary data.</text>
</comment>
<keyword evidence="3" id="KW-1185">Reference proteome</keyword>
<feature type="domain" description="XPG-I" evidence="1">
    <location>
        <begin position="13"/>
        <end position="83"/>
    </location>
</feature>